<dbReference type="EMBL" id="JBHLWN010000014">
    <property type="protein sequence ID" value="MFC0211241.1"/>
    <property type="molecule type" value="Genomic_DNA"/>
</dbReference>
<organism evidence="2 3">
    <name type="scientific">Paenibacillus chartarius</name>
    <dbReference type="NCBI Taxonomy" id="747481"/>
    <lineage>
        <taxon>Bacteria</taxon>
        <taxon>Bacillati</taxon>
        <taxon>Bacillota</taxon>
        <taxon>Bacilli</taxon>
        <taxon>Bacillales</taxon>
        <taxon>Paenibacillaceae</taxon>
        <taxon>Paenibacillus</taxon>
    </lineage>
</organism>
<dbReference type="PANTHER" id="PTHR43649">
    <property type="entry name" value="ARABINOSE-BINDING PROTEIN-RELATED"/>
    <property type="match status" value="1"/>
</dbReference>
<dbReference type="Pfam" id="PF01547">
    <property type="entry name" value="SBP_bac_1"/>
    <property type="match status" value="1"/>
</dbReference>
<dbReference type="Proteomes" id="UP001589776">
    <property type="component" value="Unassembled WGS sequence"/>
</dbReference>
<name>A0ABV6DF11_9BACL</name>
<dbReference type="SUPFAM" id="SSF53850">
    <property type="entry name" value="Periplasmic binding protein-like II"/>
    <property type="match status" value="1"/>
</dbReference>
<keyword evidence="1" id="KW-0472">Membrane</keyword>
<evidence type="ECO:0000313" key="2">
    <source>
        <dbReference type="EMBL" id="MFC0211241.1"/>
    </source>
</evidence>
<sequence length="437" mass="48782">MTMRSSWLYYVLACIVLIAAVMQVFSGKQNALANGYGTAQASASDAYKEAGTGTLAIWTIGGSLQYEVDTFQKSHPHVHIEVKNWDNELRLKELYLNALAEGTAPDIMMIPYPMLGAFSSSDKLADLTASPMNVPDMRQRMGEYLWNAHLSLDGKRLVALPFEAFPQVLYYRQDILKDAGFPYTPDNLASFLKEPANWNQLSKTLAERKIWLTQFDNDLIYMAHIGQFMYNRNLDYERSSDIFKKAYAASLMSKMNTANVSIWTSNGLELLKQGKLAMAIFPAWGEDVLSGWLPEQAGLWSAAPLPFGATGISQESSKSIAITAQSKNKAVAAEFLQYVFNESGTLRWYKDRQPSEFLGGQNAGELYLRLILDQPVQSVPTPLDDKAFQVWKSSIELSLSKNISPDEALKSVEADLTDVLSVSQQKLKHYLHKNAAP</sequence>
<evidence type="ECO:0000256" key="1">
    <source>
        <dbReference type="SAM" id="Phobius"/>
    </source>
</evidence>
<dbReference type="Gene3D" id="3.40.190.10">
    <property type="entry name" value="Periplasmic binding protein-like II"/>
    <property type="match status" value="1"/>
</dbReference>
<gene>
    <name evidence="2" type="ORF">ACFFK0_02050</name>
</gene>
<keyword evidence="1" id="KW-1133">Transmembrane helix</keyword>
<comment type="caution">
    <text evidence="2">The sequence shown here is derived from an EMBL/GenBank/DDBJ whole genome shotgun (WGS) entry which is preliminary data.</text>
</comment>
<feature type="transmembrane region" description="Helical" evidence="1">
    <location>
        <begin position="7"/>
        <end position="25"/>
    </location>
</feature>
<dbReference type="PANTHER" id="PTHR43649:SF12">
    <property type="entry name" value="DIACETYLCHITOBIOSE BINDING PROTEIN DASA"/>
    <property type="match status" value="1"/>
</dbReference>
<reference evidence="2 3" key="1">
    <citation type="submission" date="2024-09" db="EMBL/GenBank/DDBJ databases">
        <authorList>
            <person name="Sun Q."/>
            <person name="Mori K."/>
        </authorList>
    </citation>
    <scope>NUCLEOTIDE SEQUENCE [LARGE SCALE GENOMIC DNA]</scope>
    <source>
        <strain evidence="2 3">CCM 7759</strain>
    </source>
</reference>
<dbReference type="RefSeq" id="WP_377468162.1">
    <property type="nucleotide sequence ID" value="NZ_JBHLWN010000014.1"/>
</dbReference>
<evidence type="ECO:0000313" key="3">
    <source>
        <dbReference type="Proteomes" id="UP001589776"/>
    </source>
</evidence>
<dbReference type="InterPro" id="IPR006059">
    <property type="entry name" value="SBP"/>
</dbReference>
<dbReference type="InterPro" id="IPR050490">
    <property type="entry name" value="Bact_solute-bd_prot1"/>
</dbReference>
<proteinExistence type="predicted"/>
<protein>
    <submittedName>
        <fullName evidence="2">ABC transporter substrate-binding protein</fullName>
    </submittedName>
</protein>
<accession>A0ABV6DF11</accession>
<keyword evidence="3" id="KW-1185">Reference proteome</keyword>
<keyword evidence="1" id="KW-0812">Transmembrane</keyword>